<dbReference type="GO" id="GO:0016758">
    <property type="term" value="F:hexosyltransferase activity"/>
    <property type="evidence" value="ECO:0007669"/>
    <property type="project" value="InterPro"/>
</dbReference>
<reference evidence="3 4" key="2">
    <citation type="submission" date="2020-03" db="EMBL/GenBank/DDBJ databases">
        <authorList>
            <person name="Ichikawa N."/>
            <person name="Kimura A."/>
            <person name="Kitahashi Y."/>
            <person name="Uohara A."/>
        </authorList>
    </citation>
    <scope>NUCLEOTIDE SEQUENCE [LARGE SCALE GENOMIC DNA]</scope>
    <source>
        <strain evidence="3 4">NBRC 108639</strain>
    </source>
</reference>
<dbReference type="FunFam" id="3.40.50.2000:FF:000009">
    <property type="entry name" value="Sterol 3-beta-glucosyltransferase UGT80A2"/>
    <property type="match status" value="1"/>
</dbReference>
<reference evidence="3 4" key="1">
    <citation type="submission" date="2020-03" db="EMBL/GenBank/DDBJ databases">
        <title>Whole genome shotgun sequence of Phytohabitans houttuyneae NBRC 108639.</title>
        <authorList>
            <person name="Komaki H."/>
            <person name="Tamura T."/>
        </authorList>
    </citation>
    <scope>NUCLEOTIDE SEQUENCE [LARGE SCALE GENOMIC DNA]</scope>
    <source>
        <strain evidence="3 4">NBRC 108639</strain>
    </source>
</reference>
<keyword evidence="4" id="KW-1185">Reference proteome</keyword>
<sequence>MRIAVLALGTRGDVYPLTALAAELARRGHQMRVGVSPNLVDVPRRLGLDVVPAGWNQQQAMESERGREWVTMTDVDSFVRRTHEIYREYGEGFDAEAIDISAGCEAVICAAMSEWWATALVEALDVPLIAHDVAPNRPNDVVPHPLMTPDPLPTAAANRATYLNFARRDWRHRRDQVFRFRRRLGLPPMPPRSTLLKRRPLELQGYSPTLVPGLTWDSYRPIVGDLRLTEADLHRVGVSTLDPGLVEWLDAGEPPVLLTFGSTPMPDPAGMLAGIGRACRSLGLRGLVVTGWGLSGVERSATPELRVESYVDYDVVLPRCAMVVHHGSATITAAGVRAGLPTMVCSSFCDQPFWGRQLERLGAGVHMRFIDLTEEHLRSGLSRLMADPVRRRAAELGEQVRAEPHGTLAAADEVDKYLAA</sequence>
<organism evidence="3 4">
    <name type="scientific">Phytohabitans houttuyneae</name>
    <dbReference type="NCBI Taxonomy" id="1076126"/>
    <lineage>
        <taxon>Bacteria</taxon>
        <taxon>Bacillati</taxon>
        <taxon>Actinomycetota</taxon>
        <taxon>Actinomycetes</taxon>
        <taxon>Micromonosporales</taxon>
        <taxon>Micromonosporaceae</taxon>
    </lineage>
</organism>
<name>A0A6V8KC86_9ACTN</name>
<feature type="domain" description="Glycosyltransferase family 28 N-terminal" evidence="1">
    <location>
        <begin position="3"/>
        <end position="140"/>
    </location>
</feature>
<feature type="domain" description="Erythromycin biosynthesis protein CIII-like C-terminal" evidence="2">
    <location>
        <begin position="303"/>
        <end position="407"/>
    </location>
</feature>
<dbReference type="CDD" id="cd03784">
    <property type="entry name" value="GT1_Gtf-like"/>
    <property type="match status" value="1"/>
</dbReference>
<dbReference type="Proteomes" id="UP000482800">
    <property type="component" value="Unassembled WGS sequence"/>
</dbReference>
<evidence type="ECO:0000313" key="4">
    <source>
        <dbReference type="Proteomes" id="UP000482800"/>
    </source>
</evidence>
<proteinExistence type="predicted"/>
<dbReference type="AlphaFoldDB" id="A0A6V8KC86"/>
<dbReference type="InterPro" id="IPR004276">
    <property type="entry name" value="GlycoTrans_28_N"/>
</dbReference>
<dbReference type="InterPro" id="IPR002213">
    <property type="entry name" value="UDP_glucos_trans"/>
</dbReference>
<keyword evidence="3" id="KW-0808">Transferase</keyword>
<dbReference type="InterPro" id="IPR050426">
    <property type="entry name" value="Glycosyltransferase_28"/>
</dbReference>
<evidence type="ECO:0000259" key="2">
    <source>
        <dbReference type="Pfam" id="PF06722"/>
    </source>
</evidence>
<accession>A0A6V8KC86</accession>
<dbReference type="PANTHER" id="PTHR48050">
    <property type="entry name" value="STEROL 3-BETA-GLUCOSYLTRANSFERASE"/>
    <property type="match status" value="1"/>
</dbReference>
<protein>
    <submittedName>
        <fullName evidence="3">Glycosyltransferase GtfA</fullName>
    </submittedName>
</protein>
<dbReference type="Gene3D" id="3.40.50.2000">
    <property type="entry name" value="Glycogen Phosphorylase B"/>
    <property type="match status" value="2"/>
</dbReference>
<dbReference type="GO" id="GO:0033072">
    <property type="term" value="P:vancomycin biosynthetic process"/>
    <property type="evidence" value="ECO:0007669"/>
    <property type="project" value="UniProtKB-ARBA"/>
</dbReference>
<gene>
    <name evidence="3" type="ORF">Phou_055640</name>
</gene>
<evidence type="ECO:0000259" key="1">
    <source>
        <dbReference type="Pfam" id="PF03033"/>
    </source>
</evidence>
<dbReference type="InterPro" id="IPR010610">
    <property type="entry name" value="EryCIII-like_C"/>
</dbReference>
<dbReference type="Pfam" id="PF03033">
    <property type="entry name" value="Glyco_transf_28"/>
    <property type="match status" value="1"/>
</dbReference>
<comment type="caution">
    <text evidence="3">The sequence shown here is derived from an EMBL/GenBank/DDBJ whole genome shotgun (WGS) entry which is preliminary data.</text>
</comment>
<dbReference type="GO" id="GO:0005975">
    <property type="term" value="P:carbohydrate metabolic process"/>
    <property type="evidence" value="ECO:0007669"/>
    <property type="project" value="InterPro"/>
</dbReference>
<dbReference type="RefSeq" id="WP_173060504.1">
    <property type="nucleotide sequence ID" value="NZ_BAABGO010000019.1"/>
</dbReference>
<evidence type="ECO:0000313" key="3">
    <source>
        <dbReference type="EMBL" id="GFJ81384.1"/>
    </source>
</evidence>
<dbReference type="GO" id="GO:0008194">
    <property type="term" value="F:UDP-glycosyltransferase activity"/>
    <property type="evidence" value="ECO:0007669"/>
    <property type="project" value="InterPro"/>
</dbReference>
<dbReference type="PANTHER" id="PTHR48050:SF13">
    <property type="entry name" value="STEROL 3-BETA-GLUCOSYLTRANSFERASE UGT80A2"/>
    <property type="match status" value="1"/>
</dbReference>
<dbReference type="Pfam" id="PF06722">
    <property type="entry name" value="EryCIII-like_C"/>
    <property type="match status" value="1"/>
</dbReference>
<dbReference type="SUPFAM" id="SSF53756">
    <property type="entry name" value="UDP-Glycosyltransferase/glycogen phosphorylase"/>
    <property type="match status" value="1"/>
</dbReference>
<dbReference type="EMBL" id="BLPF01000002">
    <property type="protein sequence ID" value="GFJ81384.1"/>
    <property type="molecule type" value="Genomic_DNA"/>
</dbReference>